<dbReference type="EMBL" id="CP138587">
    <property type="protein sequence ID" value="WPH02369.1"/>
    <property type="molecule type" value="Genomic_DNA"/>
</dbReference>
<proteinExistence type="predicted"/>
<feature type="compositionally biased region" description="Basic and acidic residues" evidence="1">
    <location>
        <begin position="385"/>
        <end position="394"/>
    </location>
</feature>
<evidence type="ECO:0000313" key="2">
    <source>
        <dbReference type="EMBL" id="WPH02369.1"/>
    </source>
</evidence>
<feature type="compositionally biased region" description="Low complexity" evidence="1">
    <location>
        <begin position="312"/>
        <end position="328"/>
    </location>
</feature>
<dbReference type="AlphaFoldDB" id="A0AAQ3R8Z4"/>
<gene>
    <name evidence="2" type="ORF">R9X50_00523200</name>
</gene>
<feature type="compositionally biased region" description="Polar residues" evidence="1">
    <location>
        <begin position="258"/>
        <end position="275"/>
    </location>
</feature>
<dbReference type="InterPro" id="IPR044553">
    <property type="entry name" value="Bbox1_ANCHR"/>
</dbReference>
<reference evidence="2 3" key="1">
    <citation type="submission" date="2023-11" db="EMBL/GenBank/DDBJ databases">
        <title>An acidophilic fungus is an integral part of prey digestion in a carnivorous sundew plant.</title>
        <authorList>
            <person name="Tsai I.J."/>
        </authorList>
    </citation>
    <scope>NUCLEOTIDE SEQUENCE [LARGE SCALE GENOMIC DNA]</scope>
    <source>
        <strain evidence="2">169a</strain>
    </source>
</reference>
<protein>
    <submittedName>
        <fullName evidence="2">Uncharacterized protein</fullName>
    </submittedName>
</protein>
<dbReference type="PANTHER" id="PTHR46603">
    <property type="entry name" value="ABSCISSION/NOCUT CHECKPOINT REGULATOR"/>
    <property type="match status" value="1"/>
</dbReference>
<evidence type="ECO:0000313" key="3">
    <source>
        <dbReference type="Proteomes" id="UP001303373"/>
    </source>
</evidence>
<name>A0AAQ3R8Z4_9PEZI</name>
<dbReference type="SUPFAM" id="SSF57845">
    <property type="entry name" value="B-box zinc-binding domain"/>
    <property type="match status" value="1"/>
</dbReference>
<feature type="compositionally biased region" description="Acidic residues" evidence="1">
    <location>
        <begin position="241"/>
        <end position="251"/>
    </location>
</feature>
<dbReference type="Proteomes" id="UP001303373">
    <property type="component" value="Chromosome 8"/>
</dbReference>
<dbReference type="Pfam" id="PF22586">
    <property type="entry name" value="ANCHR-like_BBOX"/>
    <property type="match status" value="1"/>
</dbReference>
<dbReference type="CDD" id="cd19817">
    <property type="entry name" value="Bbox1_ANCHR-like"/>
    <property type="match status" value="1"/>
</dbReference>
<feature type="compositionally biased region" description="Acidic residues" evidence="1">
    <location>
        <begin position="200"/>
        <end position="211"/>
    </location>
</feature>
<accession>A0AAQ3R8Z4</accession>
<dbReference type="PANTHER" id="PTHR46603:SF1">
    <property type="entry name" value="ABSCISSION_NOCUT CHECKPOINT REGULATOR"/>
    <property type="match status" value="1"/>
</dbReference>
<organism evidence="2 3">
    <name type="scientific">Acrodontium crateriforme</name>
    <dbReference type="NCBI Taxonomy" id="150365"/>
    <lineage>
        <taxon>Eukaryota</taxon>
        <taxon>Fungi</taxon>
        <taxon>Dikarya</taxon>
        <taxon>Ascomycota</taxon>
        <taxon>Pezizomycotina</taxon>
        <taxon>Dothideomycetes</taxon>
        <taxon>Dothideomycetidae</taxon>
        <taxon>Mycosphaerellales</taxon>
        <taxon>Teratosphaeriaceae</taxon>
        <taxon>Acrodontium</taxon>
    </lineage>
</organism>
<keyword evidence="3" id="KW-1185">Reference proteome</keyword>
<evidence type="ECO:0000256" key="1">
    <source>
        <dbReference type="SAM" id="MobiDB-lite"/>
    </source>
</evidence>
<feature type="region of interest" description="Disordered" evidence="1">
    <location>
        <begin position="195"/>
        <end position="329"/>
    </location>
</feature>
<feature type="compositionally biased region" description="Acidic residues" evidence="1">
    <location>
        <begin position="281"/>
        <end position="290"/>
    </location>
</feature>
<feature type="region of interest" description="Disordered" evidence="1">
    <location>
        <begin position="371"/>
        <end position="394"/>
    </location>
</feature>
<sequence>MPTLSNCCPTNTTNIYPNNWPNLEMTGRKDYDLLARLNALKPSSVTFDQRTVTPVVDIKISEPTTVEDKLAERLKALRSSETGSTNLNSRLGGASLSGSASTYKLDRIDRVDALTAQVRDEVASEERDPIRDWQCHDGDERTLEDLLEELGSDDRWKLDPDEPKHVDALMKEARIALPEEYVASDTSHNFEVKSEVGENAGEEDVNADEPNSESKTDEAEAEDYVKSVLAEIDIERKYGTGEEEADDENEEKDGRNKLPSTSELELPSTPQNLLTMKSIDEPEQSQEDNDLEARFSKLGLDLPSTPTKKPTSKAQAEAKAKAAKGSSKLPTYNDDDIESWCCICNEDGELKCLGCDDDIYCQNCWRDGHGNGPGQERGHRAVQYTKKEGGLATA</sequence>